<dbReference type="EMBL" id="BLPG01000001">
    <property type="protein sequence ID" value="GFJ87867.1"/>
    <property type="molecule type" value="Genomic_DNA"/>
</dbReference>
<dbReference type="AlphaFoldDB" id="A0A6V8L189"/>
<dbReference type="SUPFAM" id="SSF101386">
    <property type="entry name" value="all-alpha NTP pyrophosphatases"/>
    <property type="match status" value="1"/>
</dbReference>
<dbReference type="RefSeq" id="WP_173074995.1">
    <property type="nucleotide sequence ID" value="NZ_BAABJB010000029.1"/>
</dbReference>
<evidence type="ECO:0000313" key="1">
    <source>
        <dbReference type="EMBL" id="GFJ87867.1"/>
    </source>
</evidence>
<comment type="caution">
    <text evidence="1">The sequence shown here is derived from an EMBL/GenBank/DDBJ whole genome shotgun (WGS) entry which is preliminary data.</text>
</comment>
<sequence length="111" mass="11255">MTADVYAAVHAAANWLDEHNGGGDAELMAQILKVTEEAGEVAAAWIGATGRNPRKGVTHTYGDVAKELADVAFAALVAIDSLGCDPADVMATCAAKVTSRLDVPAVTGGST</sequence>
<accession>A0A6V8L189</accession>
<reference evidence="1 2" key="2">
    <citation type="submission" date="2020-03" db="EMBL/GenBank/DDBJ databases">
        <authorList>
            <person name="Ichikawa N."/>
            <person name="Kimura A."/>
            <person name="Kitahashi Y."/>
            <person name="Uohara A."/>
        </authorList>
    </citation>
    <scope>NUCLEOTIDE SEQUENCE [LARGE SCALE GENOMIC DNA]</scope>
    <source>
        <strain evidence="1 2">NBRC 108638</strain>
    </source>
</reference>
<proteinExistence type="predicted"/>
<protein>
    <submittedName>
        <fullName evidence="1">Uncharacterized protein</fullName>
    </submittedName>
</protein>
<reference evidence="1 2" key="1">
    <citation type="submission" date="2020-03" db="EMBL/GenBank/DDBJ databases">
        <title>Whole genome shotgun sequence of Phytohabitans rumicis NBRC 108638.</title>
        <authorList>
            <person name="Komaki H."/>
            <person name="Tamura T."/>
        </authorList>
    </citation>
    <scope>NUCLEOTIDE SEQUENCE [LARGE SCALE GENOMIC DNA]</scope>
    <source>
        <strain evidence="1 2">NBRC 108638</strain>
    </source>
</reference>
<keyword evidence="2" id="KW-1185">Reference proteome</keyword>
<dbReference type="InterPro" id="IPR044548">
    <property type="entry name" value="AF0060_NTP-PPase_MazG-like"/>
</dbReference>
<dbReference type="Gene3D" id="1.10.287.1080">
    <property type="entry name" value="MazG-like"/>
    <property type="match status" value="1"/>
</dbReference>
<organism evidence="1 2">
    <name type="scientific">Phytohabitans rumicis</name>
    <dbReference type="NCBI Taxonomy" id="1076125"/>
    <lineage>
        <taxon>Bacteria</taxon>
        <taxon>Bacillati</taxon>
        <taxon>Actinomycetota</taxon>
        <taxon>Actinomycetes</taxon>
        <taxon>Micromonosporales</taxon>
        <taxon>Micromonosporaceae</taxon>
    </lineage>
</organism>
<gene>
    <name evidence="1" type="ORF">Prum_015090</name>
</gene>
<evidence type="ECO:0000313" key="2">
    <source>
        <dbReference type="Proteomes" id="UP000482960"/>
    </source>
</evidence>
<name>A0A6V8L189_9ACTN</name>
<dbReference type="Proteomes" id="UP000482960">
    <property type="component" value="Unassembled WGS sequence"/>
</dbReference>
<dbReference type="CDD" id="cd11533">
    <property type="entry name" value="NTP-PPase_Af0060_like"/>
    <property type="match status" value="1"/>
</dbReference>